<dbReference type="RefSeq" id="WP_310348032.1">
    <property type="nucleotide sequence ID" value="NZ_JAVDXQ010000006.1"/>
</dbReference>
<organism evidence="1 2">
    <name type="scientific">Pelomonas aquatica</name>
    <dbReference type="NCBI Taxonomy" id="431058"/>
    <lineage>
        <taxon>Bacteria</taxon>
        <taxon>Pseudomonadati</taxon>
        <taxon>Pseudomonadota</taxon>
        <taxon>Betaproteobacteria</taxon>
        <taxon>Burkholderiales</taxon>
        <taxon>Sphaerotilaceae</taxon>
        <taxon>Roseateles</taxon>
    </lineage>
</organism>
<protein>
    <submittedName>
        <fullName evidence="1">S1-C subfamily serine protease</fullName>
    </submittedName>
</protein>
<dbReference type="GO" id="GO:0006508">
    <property type="term" value="P:proteolysis"/>
    <property type="evidence" value="ECO:0007669"/>
    <property type="project" value="UniProtKB-KW"/>
</dbReference>
<evidence type="ECO:0000313" key="2">
    <source>
        <dbReference type="Proteomes" id="UP001180536"/>
    </source>
</evidence>
<proteinExistence type="predicted"/>
<keyword evidence="2" id="KW-1185">Reference proteome</keyword>
<dbReference type="SUPFAM" id="SSF50494">
    <property type="entry name" value="Trypsin-like serine proteases"/>
    <property type="match status" value="1"/>
</dbReference>
<keyword evidence="1" id="KW-0645">Protease</keyword>
<evidence type="ECO:0000313" key="1">
    <source>
        <dbReference type="EMBL" id="MDR7298830.1"/>
    </source>
</evidence>
<keyword evidence="1" id="KW-0378">Hydrolase</keyword>
<sequence length="264" mass="28290">MAPAPAALDPLLLATVRIATFDGPRGLTTASGFFFRRDQRLYLVSSRHVFFDEAIQHHPDRIEVELHADADNLADVTVLSVLLYRDGLANWRQGQDDGGDIDVAVLEIDADALPATVKLAAFTPDHLPGAGDVVPIGQPVLIPGFPLDFHDGLHHFPVVRQGVVASPYGWRFQGQGWFLTDARTHRGISGAPVVVSAPRREGLPWLLLGVHSARFDMGGRDRGSDESLGLNAAWYPDILSTLTAPAAAAPTEADIAHGHAANAA</sequence>
<gene>
    <name evidence="1" type="ORF">J2X16_004198</name>
</gene>
<dbReference type="EMBL" id="JAVDXQ010000006">
    <property type="protein sequence ID" value="MDR7298830.1"/>
    <property type="molecule type" value="Genomic_DNA"/>
</dbReference>
<reference evidence="1 2" key="1">
    <citation type="submission" date="2023-07" db="EMBL/GenBank/DDBJ databases">
        <title>Sorghum-associated microbial communities from plants grown in Nebraska, USA.</title>
        <authorList>
            <person name="Schachtman D."/>
        </authorList>
    </citation>
    <scope>NUCLEOTIDE SEQUENCE [LARGE SCALE GENOMIC DNA]</scope>
    <source>
        <strain evidence="1 2">BE310</strain>
    </source>
</reference>
<dbReference type="Pfam" id="PF13365">
    <property type="entry name" value="Trypsin_2"/>
    <property type="match status" value="1"/>
</dbReference>
<dbReference type="GO" id="GO:0008233">
    <property type="term" value="F:peptidase activity"/>
    <property type="evidence" value="ECO:0007669"/>
    <property type="project" value="UniProtKB-KW"/>
</dbReference>
<dbReference type="InterPro" id="IPR009003">
    <property type="entry name" value="Peptidase_S1_PA"/>
</dbReference>
<comment type="caution">
    <text evidence="1">The sequence shown here is derived from an EMBL/GenBank/DDBJ whole genome shotgun (WGS) entry which is preliminary data.</text>
</comment>
<name>A0ABU1ZFV4_9BURK</name>
<accession>A0ABU1ZFV4</accession>
<dbReference type="Proteomes" id="UP001180536">
    <property type="component" value="Unassembled WGS sequence"/>
</dbReference>
<dbReference type="Gene3D" id="2.40.10.120">
    <property type="match status" value="1"/>
</dbReference>